<dbReference type="EMBL" id="CP012390">
    <property type="protein sequence ID" value="ALE18659.1"/>
    <property type="molecule type" value="Genomic_DNA"/>
</dbReference>
<dbReference type="InterPro" id="IPR007511">
    <property type="entry name" value="DUF501"/>
</dbReference>
<dbReference type="PATRIC" id="fig|1528099.3.peg.404"/>
<reference evidence="1" key="2">
    <citation type="journal article" date="2016" name="Int. J. Syst. Evol. Microbiol.">
        <title>Lawsonella clevelandensis gen. nov., sp. nov., a new member of the suborder Corynebacterineae isolated from human abscesses.</title>
        <authorList>
            <person name="Bell M.E."/>
            <person name="Bernard K.A."/>
            <person name="Harrington S.M."/>
            <person name="Patel N.B."/>
            <person name="Tucker T.A."/>
            <person name="Metcalfe M.G."/>
            <person name="McQuiston J.R."/>
        </authorList>
    </citation>
    <scope>NUCLEOTIDE SEQUENCE</scope>
    <source>
        <strain evidence="1">X1698</strain>
    </source>
</reference>
<dbReference type="Proteomes" id="UP000324288">
    <property type="component" value="Chromosome"/>
</dbReference>
<evidence type="ECO:0000313" key="1">
    <source>
        <dbReference type="EMBL" id="ALE18659.1"/>
    </source>
</evidence>
<evidence type="ECO:0000313" key="4">
    <source>
        <dbReference type="Proteomes" id="UP000324288"/>
    </source>
</evidence>
<dbReference type="KEGG" id="cbq:AL705_01965"/>
<reference evidence="1 3" key="1">
    <citation type="journal article" date="2015" name="Genome Announc.">
        <title>Complete Genome Sequences for Two Strains of a Novel Fastidious, Partially Acid-Fast, Gram-Positive Corynebacterineae Bacterium, Derived from Human Clinical Samples.</title>
        <authorList>
            <person name="Nicholson A.C."/>
            <person name="Bell M."/>
            <person name="Humrighouse B.W."/>
            <person name="McQuiston J.R."/>
        </authorList>
    </citation>
    <scope>NUCLEOTIDE SEQUENCE [LARGE SCALE GENOMIC DNA]</scope>
    <source>
        <strain evidence="1 3">X1698</strain>
    </source>
</reference>
<dbReference type="RefSeq" id="WP_053961585.1">
    <property type="nucleotide sequence ID" value="NZ_CAJPTR010000001.1"/>
</dbReference>
<dbReference type="PANTHER" id="PTHR37163:SF1">
    <property type="entry name" value="DUF501 DOMAIN-CONTAINING PROTEIN"/>
    <property type="match status" value="1"/>
</dbReference>
<keyword evidence="4" id="KW-1185">Reference proteome</keyword>
<dbReference type="STRING" id="1528099.AL705_01965"/>
<dbReference type="EMBL" id="LR584267">
    <property type="protein sequence ID" value="VHO00008.1"/>
    <property type="molecule type" value="Genomic_DNA"/>
</dbReference>
<sequence length="183" mass="19741">MTNLPQPPSEAELQRVAEQLGRAPRGVVAISYHTPDGEPGVVMTAPRLPDGTPFPTLYYLTEPRLVAEASRMEATHVMKEMTERLQVSPELQANYQAAHLHYLQKRNSMEDLGTDFSGGGMPDRVKCLHVLMAYALSEGPGVVRLGDEAVARAADDGGLRGIAIPASWPTLAELGVAPAERNS</sequence>
<dbReference type="Pfam" id="PF04417">
    <property type="entry name" value="DUF501"/>
    <property type="match status" value="1"/>
</dbReference>
<organism evidence="1 3">
    <name type="scientific">Lawsonella clevelandensis</name>
    <dbReference type="NCBI Taxonomy" id="1528099"/>
    <lineage>
        <taxon>Bacteria</taxon>
        <taxon>Bacillati</taxon>
        <taxon>Actinomycetota</taxon>
        <taxon>Actinomycetes</taxon>
        <taxon>Mycobacteriales</taxon>
        <taxon>Lawsonellaceae</taxon>
        <taxon>Lawsonella</taxon>
    </lineage>
</organism>
<proteinExistence type="predicted"/>
<evidence type="ECO:0000313" key="2">
    <source>
        <dbReference type="EMBL" id="VHO00008.1"/>
    </source>
</evidence>
<dbReference type="GeneID" id="84894397"/>
<dbReference type="OrthoDB" id="13546at2"/>
<reference evidence="2 4" key="3">
    <citation type="submission" date="2019-04" db="EMBL/GenBank/DDBJ databases">
        <authorList>
            <person name="Seth-Smith MB H."/>
            <person name="Seth-Smith H."/>
        </authorList>
    </citation>
    <scope>NUCLEOTIDE SEQUENCE [LARGE SCALE GENOMIC DNA]</scope>
    <source>
        <strain evidence="2">USB-603019</strain>
    </source>
</reference>
<name>A0A0M5KZG1_9ACTN</name>
<dbReference type="Proteomes" id="UP000068137">
    <property type="component" value="Chromosome"/>
</dbReference>
<protein>
    <submittedName>
        <fullName evidence="1">Septum formation initiator family protein</fullName>
    </submittedName>
</protein>
<accession>A0A0M5KZG1</accession>
<evidence type="ECO:0000313" key="3">
    <source>
        <dbReference type="Proteomes" id="UP000068137"/>
    </source>
</evidence>
<gene>
    <name evidence="1" type="ORF">AL705_01965</name>
    <name evidence="2" type="ORF">LC603019_00408</name>
</gene>
<dbReference type="AlphaFoldDB" id="A0A0M5KZG1"/>
<dbReference type="PANTHER" id="PTHR37163">
    <property type="entry name" value="CONSERVED PROTEIN"/>
    <property type="match status" value="1"/>
</dbReference>